<organism evidence="2 3">
    <name type="scientific">Dendrobium nobile</name>
    <name type="common">Orchid</name>
    <dbReference type="NCBI Taxonomy" id="94219"/>
    <lineage>
        <taxon>Eukaryota</taxon>
        <taxon>Viridiplantae</taxon>
        <taxon>Streptophyta</taxon>
        <taxon>Embryophyta</taxon>
        <taxon>Tracheophyta</taxon>
        <taxon>Spermatophyta</taxon>
        <taxon>Magnoliopsida</taxon>
        <taxon>Liliopsida</taxon>
        <taxon>Asparagales</taxon>
        <taxon>Orchidaceae</taxon>
        <taxon>Epidendroideae</taxon>
        <taxon>Malaxideae</taxon>
        <taxon>Dendrobiinae</taxon>
        <taxon>Dendrobium</taxon>
    </lineage>
</organism>
<dbReference type="EMBL" id="JAGYWB010000004">
    <property type="protein sequence ID" value="KAI0524427.1"/>
    <property type="molecule type" value="Genomic_DNA"/>
</dbReference>
<sequence length="171" mass="19414">MCIVAGVLLKTAQRFHITPHRCTGLSIRGASSLQQKRRKRRSSTDQWIGLHADALLMAWLRGLAQDNTAYPLFSVLSHTIAVFPLLSNLSSFFFFFFFLISYHGKKIASILLLPLPQALLHGLASQVFYLSVSYFFLFCYIFLLHGLLEPIFLVSSIDAAHFCKRKDRDST</sequence>
<comment type="caution">
    <text evidence="2">The sequence shown here is derived from an EMBL/GenBank/DDBJ whole genome shotgun (WGS) entry which is preliminary data.</text>
</comment>
<feature type="transmembrane region" description="Helical" evidence="1">
    <location>
        <begin position="107"/>
        <end position="129"/>
    </location>
</feature>
<keyword evidence="1" id="KW-0812">Transmembrane</keyword>
<feature type="transmembrane region" description="Helical" evidence="1">
    <location>
        <begin position="76"/>
        <end position="100"/>
    </location>
</feature>
<keyword evidence="3" id="KW-1185">Reference proteome</keyword>
<accession>A0A8T3C407</accession>
<evidence type="ECO:0000313" key="3">
    <source>
        <dbReference type="Proteomes" id="UP000829196"/>
    </source>
</evidence>
<evidence type="ECO:0000313" key="2">
    <source>
        <dbReference type="EMBL" id="KAI0524427.1"/>
    </source>
</evidence>
<proteinExistence type="predicted"/>
<protein>
    <submittedName>
        <fullName evidence="2">Uncharacterized protein</fullName>
    </submittedName>
</protein>
<feature type="transmembrane region" description="Helical" evidence="1">
    <location>
        <begin position="135"/>
        <end position="157"/>
    </location>
</feature>
<gene>
    <name evidence="2" type="ORF">KFK09_003796</name>
</gene>
<name>A0A8T3C407_DENNO</name>
<feature type="transmembrane region" description="Helical" evidence="1">
    <location>
        <begin position="47"/>
        <end position="64"/>
    </location>
</feature>
<dbReference type="Proteomes" id="UP000829196">
    <property type="component" value="Unassembled WGS sequence"/>
</dbReference>
<dbReference type="AlphaFoldDB" id="A0A8T3C407"/>
<evidence type="ECO:0000256" key="1">
    <source>
        <dbReference type="SAM" id="Phobius"/>
    </source>
</evidence>
<reference evidence="2" key="1">
    <citation type="journal article" date="2022" name="Front. Genet.">
        <title>Chromosome-Scale Assembly of the Dendrobium nobile Genome Provides Insights Into the Molecular Mechanism of the Biosynthesis of the Medicinal Active Ingredient of Dendrobium.</title>
        <authorList>
            <person name="Xu Q."/>
            <person name="Niu S.-C."/>
            <person name="Li K.-L."/>
            <person name="Zheng P.-J."/>
            <person name="Zhang X.-J."/>
            <person name="Jia Y."/>
            <person name="Liu Y."/>
            <person name="Niu Y.-X."/>
            <person name="Yu L.-H."/>
            <person name="Chen D.-F."/>
            <person name="Zhang G.-Q."/>
        </authorList>
    </citation>
    <scope>NUCLEOTIDE SEQUENCE</scope>
    <source>
        <tissue evidence="2">Leaf</tissue>
    </source>
</reference>
<keyword evidence="1" id="KW-1133">Transmembrane helix</keyword>
<keyword evidence="1" id="KW-0472">Membrane</keyword>